<dbReference type="Gene3D" id="3.30.460.10">
    <property type="entry name" value="Beta Polymerase, domain 2"/>
    <property type="match status" value="1"/>
</dbReference>
<dbReference type="InterPro" id="IPR043519">
    <property type="entry name" value="NT_sf"/>
</dbReference>
<dbReference type="Pfam" id="PF18765">
    <property type="entry name" value="Polbeta"/>
    <property type="match status" value="1"/>
</dbReference>
<gene>
    <name evidence="3" type="ORF">B1A74_08975</name>
</gene>
<feature type="region of interest" description="Disordered" evidence="1">
    <location>
        <begin position="1"/>
        <end position="21"/>
    </location>
</feature>
<dbReference type="RefSeq" id="WP_077244432.1">
    <property type="nucleotide sequence ID" value="NZ_MUZR01000035.1"/>
</dbReference>
<comment type="caution">
    <text evidence="3">The sequence shown here is derived from an EMBL/GenBank/DDBJ whole genome shotgun (WGS) entry which is preliminary data.</text>
</comment>
<feature type="domain" description="Polymerase beta nucleotidyltransferase" evidence="2">
    <location>
        <begin position="43"/>
        <end position="113"/>
    </location>
</feature>
<dbReference type="SUPFAM" id="SSF81301">
    <property type="entry name" value="Nucleotidyltransferase"/>
    <property type="match status" value="1"/>
</dbReference>
<reference evidence="3 4" key="1">
    <citation type="submission" date="2017-02" db="EMBL/GenBank/DDBJ databases">
        <title>Genomic diversity within the haloalkaliphilic genus Thioalkalivibrio.</title>
        <authorList>
            <person name="Ahn A.-C."/>
            <person name="Meier-Kolthoff J."/>
            <person name="Overmars L."/>
            <person name="Richter M."/>
            <person name="Woyke T."/>
            <person name="Sorokin D.Y."/>
            <person name="Muyzer G."/>
        </authorList>
    </citation>
    <scope>NUCLEOTIDE SEQUENCE [LARGE SCALE GENOMIC DNA]</scope>
    <source>
        <strain evidence="3 4">HL17</strain>
    </source>
</reference>
<name>A0A1V2ZXL2_9GAMM</name>
<dbReference type="EMBL" id="MUZR01000035">
    <property type="protein sequence ID" value="OOC09751.1"/>
    <property type="molecule type" value="Genomic_DNA"/>
</dbReference>
<dbReference type="CDD" id="cd05403">
    <property type="entry name" value="NT_KNTase_like"/>
    <property type="match status" value="1"/>
</dbReference>
<dbReference type="AlphaFoldDB" id="A0A1V2ZXL2"/>
<keyword evidence="4" id="KW-1185">Reference proteome</keyword>
<evidence type="ECO:0000259" key="2">
    <source>
        <dbReference type="Pfam" id="PF18765"/>
    </source>
</evidence>
<evidence type="ECO:0000313" key="3">
    <source>
        <dbReference type="EMBL" id="OOC09751.1"/>
    </source>
</evidence>
<evidence type="ECO:0000313" key="4">
    <source>
        <dbReference type="Proteomes" id="UP000189177"/>
    </source>
</evidence>
<protein>
    <recommendedName>
        <fullName evidence="2">Polymerase beta nucleotidyltransferase domain-containing protein</fullName>
    </recommendedName>
</protein>
<organism evidence="3 4">
    <name type="scientific">Thioalkalivibrio halophilus</name>
    <dbReference type="NCBI Taxonomy" id="252474"/>
    <lineage>
        <taxon>Bacteria</taxon>
        <taxon>Pseudomonadati</taxon>
        <taxon>Pseudomonadota</taxon>
        <taxon>Gammaproteobacteria</taxon>
        <taxon>Chromatiales</taxon>
        <taxon>Ectothiorhodospiraceae</taxon>
        <taxon>Thioalkalivibrio</taxon>
    </lineage>
</organism>
<dbReference type="InterPro" id="IPR041633">
    <property type="entry name" value="Polbeta"/>
</dbReference>
<accession>A0A1V2ZXL2</accession>
<proteinExistence type="predicted"/>
<sequence>METAGYANIPKAEEAQSPRERVTGLAHDAAAIVREEFGDDARVIWFGSWPRGTARWNSDIDLAIVPARHVSVSDWGRLRGRIEDLRTLYTFDLVDLTEAGDELRRDVEDHGQAL</sequence>
<feature type="compositionally biased region" description="Basic and acidic residues" evidence="1">
    <location>
        <begin position="11"/>
        <end position="21"/>
    </location>
</feature>
<evidence type="ECO:0000256" key="1">
    <source>
        <dbReference type="SAM" id="MobiDB-lite"/>
    </source>
</evidence>
<dbReference type="Proteomes" id="UP000189177">
    <property type="component" value="Unassembled WGS sequence"/>
</dbReference>
<dbReference type="OrthoDB" id="9809668at2"/>